<dbReference type="GeneID" id="93015085"/>
<evidence type="ECO:0000313" key="1">
    <source>
        <dbReference type="EMBL" id="EEZ29546.1"/>
    </source>
</evidence>
<dbReference type="Proteomes" id="UP000004659">
    <property type="component" value="Unassembled WGS sequence"/>
</dbReference>
<name>A0A0E1X076_9HYPH</name>
<sequence>MLKGSPLMPRCWETLADHLERLRVGHPFSAHFRCLHPSSGLWGGVRGRIWQLRRERAMLAQISSVTAPPMMRTCAKNHISAQACQSGPAARQP</sequence>
<dbReference type="AlphaFoldDB" id="A0A0E1X076"/>
<dbReference type="RefSeq" id="WP_002966543.1">
    <property type="nucleotide sequence ID" value="NZ_EQ999534.1"/>
</dbReference>
<reference evidence="1" key="1">
    <citation type="submission" date="2009-01" db="EMBL/GenBank/DDBJ databases">
        <title>The Genome Sequence of Brucella pinnipedialis M292/94/1.</title>
        <authorList>
            <consortium name="The Broad Institute Genome Sequencing Platform"/>
            <person name="Ward D."/>
            <person name="Young S.K."/>
            <person name="Kodira C.D."/>
            <person name="Zeng Q."/>
            <person name="Koehrsen M."/>
            <person name="Alvarado L."/>
            <person name="Berlin A."/>
            <person name="Borenstein D."/>
            <person name="Chen Z."/>
            <person name="Engels R."/>
            <person name="Freedman E."/>
            <person name="Gellesch M."/>
            <person name="Goldberg J."/>
            <person name="Griggs A."/>
            <person name="Gujja S."/>
            <person name="Heiman D."/>
            <person name="Hepburn T."/>
            <person name="Howarth C."/>
            <person name="Jen D."/>
            <person name="Larson L."/>
            <person name="Lewis B."/>
            <person name="Mehta T."/>
            <person name="Park D."/>
            <person name="Pearson M."/>
            <person name="Roberts A."/>
            <person name="Saif S."/>
            <person name="Shea T."/>
            <person name="Shenoy N."/>
            <person name="Sisk P."/>
            <person name="Stolte C."/>
            <person name="Sykes S."/>
            <person name="Walk T."/>
            <person name="White J."/>
            <person name="Yandava C."/>
            <person name="Whatmore A.M."/>
            <person name="Perrett L.L."/>
            <person name="O'Callaghan D."/>
            <person name="Nusbaum C."/>
            <person name="Galagan J."/>
            <person name="Birren B."/>
        </authorList>
    </citation>
    <scope>NUCLEOTIDE SEQUENCE [LARGE SCALE GENOMIC DNA]</scope>
    <source>
        <strain evidence="1">M292/94/1</strain>
    </source>
</reference>
<protein>
    <submittedName>
        <fullName evidence="1">Uncharacterized protein</fullName>
    </submittedName>
</protein>
<dbReference type="HOGENOM" id="CLU_2394055_0_0_5"/>
<proteinExistence type="predicted"/>
<gene>
    <name evidence="1" type="ORF">BALG_02899</name>
</gene>
<accession>A0A0E1X076</accession>
<organism evidence="1">
    <name type="scientific">Brucella pinnipedialis M292/94/1</name>
    <dbReference type="NCBI Taxonomy" id="520462"/>
    <lineage>
        <taxon>Bacteria</taxon>
        <taxon>Pseudomonadati</taxon>
        <taxon>Pseudomonadota</taxon>
        <taxon>Alphaproteobacteria</taxon>
        <taxon>Hyphomicrobiales</taxon>
        <taxon>Brucellaceae</taxon>
        <taxon>Brucella/Ochrobactrum group</taxon>
        <taxon>Brucella</taxon>
    </lineage>
</organism>
<dbReference type="EMBL" id="EQ999534">
    <property type="protein sequence ID" value="EEZ29546.1"/>
    <property type="molecule type" value="Genomic_DNA"/>
</dbReference>